<dbReference type="EMBL" id="BTGU01000855">
    <property type="protein sequence ID" value="GMN69478.1"/>
    <property type="molecule type" value="Genomic_DNA"/>
</dbReference>
<sequence>MNPKALIPRNHHKLVTAMNRTNRHSVIPKTRKMYFNDVVNWELGFIATIRIAMAYTNASPRKRLKATLCSLITFVSEP</sequence>
<organism evidence="1 3">
    <name type="scientific">Ficus carica</name>
    <name type="common">Common fig</name>
    <dbReference type="NCBI Taxonomy" id="3494"/>
    <lineage>
        <taxon>Eukaryota</taxon>
        <taxon>Viridiplantae</taxon>
        <taxon>Streptophyta</taxon>
        <taxon>Embryophyta</taxon>
        <taxon>Tracheophyta</taxon>
        <taxon>Spermatophyta</taxon>
        <taxon>Magnoliopsida</taxon>
        <taxon>eudicotyledons</taxon>
        <taxon>Gunneridae</taxon>
        <taxon>Pentapetalae</taxon>
        <taxon>rosids</taxon>
        <taxon>fabids</taxon>
        <taxon>Rosales</taxon>
        <taxon>Moraceae</taxon>
        <taxon>Ficeae</taxon>
        <taxon>Ficus</taxon>
    </lineage>
</organism>
<reference evidence="1" key="1">
    <citation type="submission" date="2023-07" db="EMBL/GenBank/DDBJ databases">
        <title>draft genome sequence of fig (Ficus carica).</title>
        <authorList>
            <person name="Takahashi T."/>
            <person name="Nishimura K."/>
        </authorList>
    </citation>
    <scope>NUCLEOTIDE SEQUENCE</scope>
</reference>
<gene>
    <name evidence="1" type="ORF">TIFTF001_038529</name>
    <name evidence="2" type="ORF">TIFTF001_038538</name>
</gene>
<accession>A0AA88E905</accession>
<evidence type="ECO:0000313" key="2">
    <source>
        <dbReference type="EMBL" id="GMN69487.1"/>
    </source>
</evidence>
<proteinExistence type="predicted"/>
<evidence type="ECO:0000313" key="1">
    <source>
        <dbReference type="EMBL" id="GMN69478.1"/>
    </source>
</evidence>
<dbReference type="Proteomes" id="UP001187192">
    <property type="component" value="Unassembled WGS sequence"/>
</dbReference>
<dbReference type="AlphaFoldDB" id="A0AA88E905"/>
<keyword evidence="3" id="KW-1185">Reference proteome</keyword>
<evidence type="ECO:0000313" key="3">
    <source>
        <dbReference type="Proteomes" id="UP001187192"/>
    </source>
</evidence>
<comment type="caution">
    <text evidence="1">The sequence shown here is derived from an EMBL/GenBank/DDBJ whole genome shotgun (WGS) entry which is preliminary data.</text>
</comment>
<protein>
    <submittedName>
        <fullName evidence="1">Uncharacterized protein</fullName>
    </submittedName>
</protein>
<name>A0AA88E905_FICCA</name>
<dbReference type="EMBL" id="BTGU01000857">
    <property type="protein sequence ID" value="GMN69487.1"/>
    <property type="molecule type" value="Genomic_DNA"/>
</dbReference>